<organism evidence="2 3">
    <name type="scientific">Macrosiphum euphorbiae</name>
    <name type="common">potato aphid</name>
    <dbReference type="NCBI Taxonomy" id="13131"/>
    <lineage>
        <taxon>Eukaryota</taxon>
        <taxon>Metazoa</taxon>
        <taxon>Ecdysozoa</taxon>
        <taxon>Arthropoda</taxon>
        <taxon>Hexapoda</taxon>
        <taxon>Insecta</taxon>
        <taxon>Pterygota</taxon>
        <taxon>Neoptera</taxon>
        <taxon>Paraneoptera</taxon>
        <taxon>Hemiptera</taxon>
        <taxon>Sternorrhyncha</taxon>
        <taxon>Aphidomorpha</taxon>
        <taxon>Aphidoidea</taxon>
        <taxon>Aphididae</taxon>
        <taxon>Macrosiphini</taxon>
        <taxon>Macrosiphum</taxon>
    </lineage>
</organism>
<feature type="region of interest" description="Disordered" evidence="1">
    <location>
        <begin position="89"/>
        <end position="111"/>
    </location>
</feature>
<name>A0AAV0WSD8_9HEMI</name>
<feature type="region of interest" description="Disordered" evidence="1">
    <location>
        <begin position="30"/>
        <end position="53"/>
    </location>
</feature>
<dbReference type="EMBL" id="CARXXK010000002">
    <property type="protein sequence ID" value="CAI6358999.1"/>
    <property type="molecule type" value="Genomic_DNA"/>
</dbReference>
<proteinExistence type="predicted"/>
<sequence length="171" mass="19253">MNNNNKRRKPLLSCLRRQIRRIIASNDQSSLLTNDNSFDSESSSSSDNNDETYKPLQTVVSNNFEISTNKILSNNDDFVLNNDLADSSASDSSSDHLILSDEDSNLTPSHNNSVPNELNRSIQHLEEFESSLRVWAINNNITHSALSQLLVIFVGVKKNNVMAKRIIYTKL</sequence>
<protein>
    <submittedName>
        <fullName evidence="2">Uncharacterized protein</fullName>
    </submittedName>
</protein>
<evidence type="ECO:0000313" key="3">
    <source>
        <dbReference type="Proteomes" id="UP001160148"/>
    </source>
</evidence>
<evidence type="ECO:0000313" key="2">
    <source>
        <dbReference type="EMBL" id="CAI6358999.1"/>
    </source>
</evidence>
<accession>A0AAV0WSD8</accession>
<gene>
    <name evidence="2" type="ORF">MEUPH1_LOCUS14453</name>
</gene>
<comment type="caution">
    <text evidence="2">The sequence shown here is derived from an EMBL/GenBank/DDBJ whole genome shotgun (WGS) entry which is preliminary data.</text>
</comment>
<reference evidence="2 3" key="1">
    <citation type="submission" date="2023-01" db="EMBL/GenBank/DDBJ databases">
        <authorList>
            <person name="Whitehead M."/>
        </authorList>
    </citation>
    <scope>NUCLEOTIDE SEQUENCE [LARGE SCALE GENOMIC DNA]</scope>
</reference>
<dbReference type="AlphaFoldDB" id="A0AAV0WSD8"/>
<feature type="compositionally biased region" description="Low complexity" evidence="1">
    <location>
        <begin position="34"/>
        <end position="47"/>
    </location>
</feature>
<dbReference type="Proteomes" id="UP001160148">
    <property type="component" value="Unassembled WGS sequence"/>
</dbReference>
<evidence type="ECO:0000256" key="1">
    <source>
        <dbReference type="SAM" id="MobiDB-lite"/>
    </source>
</evidence>
<keyword evidence="3" id="KW-1185">Reference proteome</keyword>